<reference evidence="6" key="2">
    <citation type="submission" date="2021-01" db="UniProtKB">
        <authorList>
            <consortium name="EnsemblMetazoa"/>
        </authorList>
    </citation>
    <scope>IDENTIFICATION</scope>
</reference>
<keyword evidence="4" id="KW-0067">ATP-binding</keyword>
<dbReference type="PANTHER" id="PTHR47960">
    <property type="entry name" value="DEAD-BOX ATP-DEPENDENT RNA HELICASE 50"/>
    <property type="match status" value="1"/>
</dbReference>
<dbReference type="OrthoDB" id="10256233at2759"/>
<dbReference type="GO" id="GO:0016787">
    <property type="term" value="F:hydrolase activity"/>
    <property type="evidence" value="ECO:0007669"/>
    <property type="project" value="UniProtKB-KW"/>
</dbReference>
<evidence type="ECO:0000256" key="3">
    <source>
        <dbReference type="ARBA" id="ARBA00022806"/>
    </source>
</evidence>
<dbReference type="PROSITE" id="PS51194">
    <property type="entry name" value="HELICASE_CTER"/>
    <property type="match status" value="1"/>
</dbReference>
<evidence type="ECO:0000259" key="5">
    <source>
        <dbReference type="PROSITE" id="PS51194"/>
    </source>
</evidence>
<reference evidence="7" key="1">
    <citation type="submission" date="2015-02" db="EMBL/GenBank/DDBJ databases">
        <title>Genome sequencing for Strongylocentrotus purpuratus.</title>
        <authorList>
            <person name="Murali S."/>
            <person name="Liu Y."/>
            <person name="Vee V."/>
            <person name="English A."/>
            <person name="Wang M."/>
            <person name="Skinner E."/>
            <person name="Han Y."/>
            <person name="Muzny D.M."/>
            <person name="Worley K.C."/>
            <person name="Gibbs R.A."/>
        </authorList>
    </citation>
    <scope>NUCLEOTIDE SEQUENCE</scope>
</reference>
<evidence type="ECO:0000256" key="4">
    <source>
        <dbReference type="ARBA" id="ARBA00022840"/>
    </source>
</evidence>
<dbReference type="SMART" id="SM00490">
    <property type="entry name" value="HELICc"/>
    <property type="match status" value="1"/>
</dbReference>
<dbReference type="InParanoid" id="A0A7M7P608"/>
<keyword evidence="2" id="KW-0378">Hydrolase</keyword>
<evidence type="ECO:0000256" key="2">
    <source>
        <dbReference type="ARBA" id="ARBA00022801"/>
    </source>
</evidence>
<dbReference type="GO" id="GO:0005524">
    <property type="term" value="F:ATP binding"/>
    <property type="evidence" value="ECO:0007669"/>
    <property type="project" value="UniProtKB-KW"/>
</dbReference>
<dbReference type="CDD" id="cd18787">
    <property type="entry name" value="SF2_C_DEAD"/>
    <property type="match status" value="1"/>
</dbReference>
<dbReference type="Proteomes" id="UP000007110">
    <property type="component" value="Unassembled WGS sequence"/>
</dbReference>
<dbReference type="InterPro" id="IPR027417">
    <property type="entry name" value="P-loop_NTPase"/>
</dbReference>
<dbReference type="GeneID" id="585924"/>
<proteinExistence type="predicted"/>
<keyword evidence="7" id="KW-1185">Reference proteome</keyword>
<dbReference type="RefSeq" id="XP_030845649.1">
    <property type="nucleotide sequence ID" value="XM_030989789.1"/>
</dbReference>
<evidence type="ECO:0000313" key="6">
    <source>
        <dbReference type="EnsemblMetazoa" id="XP_030845649"/>
    </source>
</evidence>
<accession>A0A7M7P608</accession>
<evidence type="ECO:0000313" key="7">
    <source>
        <dbReference type="Proteomes" id="UP000007110"/>
    </source>
</evidence>
<dbReference type="Gene3D" id="3.40.50.300">
    <property type="entry name" value="P-loop containing nucleotide triphosphate hydrolases"/>
    <property type="match status" value="1"/>
</dbReference>
<dbReference type="KEGG" id="spu:585924"/>
<dbReference type="AlphaFoldDB" id="A0A7M7P608"/>
<dbReference type="SUPFAM" id="SSF52540">
    <property type="entry name" value="P-loop containing nucleoside triphosphate hydrolases"/>
    <property type="match status" value="1"/>
</dbReference>
<dbReference type="InterPro" id="IPR001650">
    <property type="entry name" value="Helicase_C-like"/>
</dbReference>
<name>A0A7M7P608_STRPU</name>
<feature type="domain" description="Helicase C-terminal" evidence="5">
    <location>
        <begin position="53"/>
        <end position="205"/>
    </location>
</feature>
<protein>
    <recommendedName>
        <fullName evidence="5">Helicase C-terminal domain-containing protein</fullName>
    </recommendedName>
</protein>
<keyword evidence="3" id="KW-0347">Helicase</keyword>
<organism evidence="6 7">
    <name type="scientific">Strongylocentrotus purpuratus</name>
    <name type="common">Purple sea urchin</name>
    <dbReference type="NCBI Taxonomy" id="7668"/>
    <lineage>
        <taxon>Eukaryota</taxon>
        <taxon>Metazoa</taxon>
        <taxon>Echinodermata</taxon>
        <taxon>Eleutherozoa</taxon>
        <taxon>Echinozoa</taxon>
        <taxon>Echinoidea</taxon>
        <taxon>Euechinoidea</taxon>
        <taxon>Echinacea</taxon>
        <taxon>Camarodonta</taxon>
        <taxon>Echinidea</taxon>
        <taxon>Strongylocentrotidae</taxon>
        <taxon>Strongylocentrotus</taxon>
    </lineage>
</organism>
<dbReference type="GO" id="GO:0004386">
    <property type="term" value="F:helicase activity"/>
    <property type="evidence" value="ECO:0007669"/>
    <property type="project" value="UniProtKB-KW"/>
</dbReference>
<dbReference type="Pfam" id="PF00271">
    <property type="entry name" value="Helicase_C"/>
    <property type="match status" value="1"/>
</dbReference>
<dbReference type="EnsemblMetazoa" id="XM_030989789">
    <property type="protein sequence ID" value="XP_030845649"/>
    <property type="gene ID" value="LOC585924"/>
</dbReference>
<keyword evidence="1" id="KW-0547">Nucleotide-binding</keyword>
<evidence type="ECO:0000256" key="1">
    <source>
        <dbReference type="ARBA" id="ARBA00022741"/>
    </source>
</evidence>
<sequence>MVGATMPRKATNILAEIIPPENLEVISTPHVHRIMPHVHQKFLRLHSEDKALKILELVKREQKRRVPMMVFCNMASTCDWLAHILTENGIPALRLHSKMGGKSRSGVMEAFKSGDAHILVCSDIASRGVDTVQVQHVVNLDFPPFTSDYIHRAGRVGRVGSQGSGHVTNFVVHKWDVELVNKIEDTSVIIPSLLAGLSLKVDGYIAIQGGVQQVEVYMPLQYPTYELNIWDSDGLVLSDNVGLPKLTFQVNVTDGVEMCQQDEDGEDREMPVTLQPFKGTPLIISDLQKKNDIMLGKKIQERHCQVVRLAGGAPGIRFVKGKKVKNGDLDKNISLHNVSNNIVKKVSVKDGCLYRNSKNIKQSLQSNRQRRGTLQALCVSPGHNRWERREVRLISKPSFIAKNQTPLSGPLEIFLVL</sequence>